<comment type="caution">
    <text evidence="1">The sequence shown here is derived from an EMBL/GenBank/DDBJ whole genome shotgun (WGS) entry which is preliminary data.</text>
</comment>
<name>A0AAN8TM61_SOLBU</name>
<reference evidence="1 2" key="1">
    <citation type="submission" date="2024-02" db="EMBL/GenBank/DDBJ databases">
        <title>de novo genome assembly of Solanum bulbocastanum strain 11H21.</title>
        <authorList>
            <person name="Hosaka A.J."/>
        </authorList>
    </citation>
    <scope>NUCLEOTIDE SEQUENCE [LARGE SCALE GENOMIC DNA]</scope>
    <source>
        <tissue evidence="1">Young leaves</tissue>
    </source>
</reference>
<evidence type="ECO:0000313" key="1">
    <source>
        <dbReference type="EMBL" id="KAK6787238.1"/>
    </source>
</evidence>
<proteinExistence type="predicted"/>
<accession>A0AAN8TM61</accession>
<dbReference type="AlphaFoldDB" id="A0AAN8TM61"/>
<dbReference type="Proteomes" id="UP001371456">
    <property type="component" value="Unassembled WGS sequence"/>
</dbReference>
<protein>
    <submittedName>
        <fullName evidence="1">Uncharacterized protein</fullName>
    </submittedName>
</protein>
<evidence type="ECO:0000313" key="2">
    <source>
        <dbReference type="Proteomes" id="UP001371456"/>
    </source>
</evidence>
<keyword evidence="2" id="KW-1185">Reference proteome</keyword>
<sequence length="69" mass="8288">MYVCFQALKSGWKAGLMPLIGLDGTFLKENVREFYWLLWHKIQQNTFIHLLGPWWIKKQIELGSDLWSY</sequence>
<dbReference type="EMBL" id="JBANQN010000006">
    <property type="protein sequence ID" value="KAK6787238.1"/>
    <property type="molecule type" value="Genomic_DNA"/>
</dbReference>
<organism evidence="1 2">
    <name type="scientific">Solanum bulbocastanum</name>
    <name type="common">Wild potato</name>
    <dbReference type="NCBI Taxonomy" id="147425"/>
    <lineage>
        <taxon>Eukaryota</taxon>
        <taxon>Viridiplantae</taxon>
        <taxon>Streptophyta</taxon>
        <taxon>Embryophyta</taxon>
        <taxon>Tracheophyta</taxon>
        <taxon>Spermatophyta</taxon>
        <taxon>Magnoliopsida</taxon>
        <taxon>eudicotyledons</taxon>
        <taxon>Gunneridae</taxon>
        <taxon>Pentapetalae</taxon>
        <taxon>asterids</taxon>
        <taxon>lamiids</taxon>
        <taxon>Solanales</taxon>
        <taxon>Solanaceae</taxon>
        <taxon>Solanoideae</taxon>
        <taxon>Solaneae</taxon>
        <taxon>Solanum</taxon>
    </lineage>
</organism>
<gene>
    <name evidence="1" type="ORF">RDI58_015763</name>
</gene>